<keyword evidence="2" id="KW-0812">Transmembrane</keyword>
<evidence type="ECO:0000313" key="4">
    <source>
        <dbReference type="Proteomes" id="UP001232148"/>
    </source>
</evidence>
<keyword evidence="4" id="KW-1185">Reference proteome</keyword>
<evidence type="ECO:0000313" key="3">
    <source>
        <dbReference type="EMBL" id="KAK2025866.1"/>
    </source>
</evidence>
<sequence length="537" mass="58329">MDAEEQAKWQRLHQKRQRQIEKEQLAARRQAEQQHGRQRQHESHDPPPPPPSSASSRSSSAKDNPSGRPACGKTNMHAHGREQRIPPRTMNEFGWRGGAPSRCLAASRGVASDIASNVAQLFRTFYIPIIWAISICVFFGMVIYGTKMGFGGVARMVTGGTTTRATMETPEIFPGTAAPGEGGGGGGGGTLAATPLGLFPEGGDLQRSINYLKAVDTRSSNGPSTHLLISPHDPCLRLVDAVFQSPTWNENWDRLLGITAGIRAQDEVHTMQMAEQLQRDVRAATVLLGSIRDRPAVAAQTAHHGGIVPLLGWASDAWALIREVPGRTLCWLGLGGGDKGCCRVQRTVLRRIDAFRDMVSEAEASRRSATLLSGEANSQATQLQYGLCMASQRMGGVTALGDAERRLSLSDGVKRKQQHAEADGGAATARGLGAVQDGQGRMGVDTRATTLRLRDWEAACFYLCKQASMAIDWLDARREFIQAEEKRLRRQYQAALKLRNHALVAGCLSKEAVQIEGELEAMLGEFLSGLEGYQSEE</sequence>
<keyword evidence="2" id="KW-0472">Membrane</keyword>
<evidence type="ECO:0000256" key="2">
    <source>
        <dbReference type="SAM" id="Phobius"/>
    </source>
</evidence>
<name>A0AAD9HCI5_9PEZI</name>
<organism evidence="3 4">
    <name type="scientific">Colletotrichum zoysiae</name>
    <dbReference type="NCBI Taxonomy" id="1216348"/>
    <lineage>
        <taxon>Eukaryota</taxon>
        <taxon>Fungi</taxon>
        <taxon>Dikarya</taxon>
        <taxon>Ascomycota</taxon>
        <taxon>Pezizomycotina</taxon>
        <taxon>Sordariomycetes</taxon>
        <taxon>Hypocreomycetidae</taxon>
        <taxon>Glomerellales</taxon>
        <taxon>Glomerellaceae</taxon>
        <taxon>Colletotrichum</taxon>
        <taxon>Colletotrichum graminicola species complex</taxon>
    </lineage>
</organism>
<reference evidence="3" key="1">
    <citation type="submission" date="2021-06" db="EMBL/GenBank/DDBJ databases">
        <title>Comparative genomics, transcriptomics and evolutionary studies reveal genomic signatures of adaptation to plant cell wall in hemibiotrophic fungi.</title>
        <authorList>
            <consortium name="DOE Joint Genome Institute"/>
            <person name="Baroncelli R."/>
            <person name="Diaz J.F."/>
            <person name="Benocci T."/>
            <person name="Peng M."/>
            <person name="Battaglia E."/>
            <person name="Haridas S."/>
            <person name="Andreopoulos W."/>
            <person name="Labutti K."/>
            <person name="Pangilinan J."/>
            <person name="Floch G.L."/>
            <person name="Makela M.R."/>
            <person name="Henrissat B."/>
            <person name="Grigoriev I.V."/>
            <person name="Crouch J.A."/>
            <person name="De Vries R.P."/>
            <person name="Sukno S.A."/>
            <person name="Thon M.R."/>
        </authorList>
    </citation>
    <scope>NUCLEOTIDE SEQUENCE</scope>
    <source>
        <strain evidence="3">MAFF235873</strain>
    </source>
</reference>
<gene>
    <name evidence="3" type="ORF">LX32DRAFT_696049</name>
</gene>
<protein>
    <submittedName>
        <fullName evidence="3">Uncharacterized protein</fullName>
    </submittedName>
</protein>
<keyword evidence="2" id="KW-1133">Transmembrane helix</keyword>
<dbReference type="AlphaFoldDB" id="A0AAD9HCI5"/>
<feature type="region of interest" description="Disordered" evidence="1">
    <location>
        <begin position="1"/>
        <end position="94"/>
    </location>
</feature>
<accession>A0AAD9HCI5</accession>
<feature type="transmembrane region" description="Helical" evidence="2">
    <location>
        <begin position="125"/>
        <end position="146"/>
    </location>
</feature>
<proteinExistence type="predicted"/>
<dbReference type="Proteomes" id="UP001232148">
    <property type="component" value="Unassembled WGS sequence"/>
</dbReference>
<feature type="compositionally biased region" description="Basic and acidic residues" evidence="1">
    <location>
        <begin position="18"/>
        <end position="45"/>
    </location>
</feature>
<comment type="caution">
    <text evidence="3">The sequence shown here is derived from an EMBL/GenBank/DDBJ whole genome shotgun (WGS) entry which is preliminary data.</text>
</comment>
<dbReference type="EMBL" id="MU842927">
    <property type="protein sequence ID" value="KAK2025866.1"/>
    <property type="molecule type" value="Genomic_DNA"/>
</dbReference>
<evidence type="ECO:0000256" key="1">
    <source>
        <dbReference type="SAM" id="MobiDB-lite"/>
    </source>
</evidence>